<gene>
    <name evidence="4" type="ORF">TCM_043405</name>
</gene>
<evidence type="ECO:0000256" key="1">
    <source>
        <dbReference type="ARBA" id="ARBA00022741"/>
    </source>
</evidence>
<evidence type="ECO:0000259" key="3">
    <source>
        <dbReference type="PROSITE" id="PS51721"/>
    </source>
</evidence>
<dbReference type="GO" id="GO:0005525">
    <property type="term" value="F:GTP binding"/>
    <property type="evidence" value="ECO:0007669"/>
    <property type="project" value="UniProtKB-KW"/>
</dbReference>
<dbReference type="OMA" id="TDHTQDC"/>
<dbReference type="Gene3D" id="3.40.50.300">
    <property type="entry name" value="P-loop containing nucleotide triphosphate hydrolases"/>
    <property type="match status" value="1"/>
</dbReference>
<evidence type="ECO:0000256" key="2">
    <source>
        <dbReference type="ARBA" id="ARBA00023134"/>
    </source>
</evidence>
<dbReference type="Gramene" id="EOY18897">
    <property type="protein sequence ID" value="EOY18897"/>
    <property type="gene ID" value="TCM_043405"/>
</dbReference>
<dbReference type="GO" id="GO:0005739">
    <property type="term" value="C:mitochondrion"/>
    <property type="evidence" value="ECO:0000318"/>
    <property type="project" value="GO_Central"/>
</dbReference>
<dbReference type="HOGENOM" id="CLU_011106_0_3_1"/>
<proteinExistence type="predicted"/>
<dbReference type="InterPro" id="IPR027417">
    <property type="entry name" value="P-loop_NTPase"/>
</dbReference>
<dbReference type="InterPro" id="IPR030378">
    <property type="entry name" value="G_CP_dom"/>
</dbReference>
<dbReference type="InterPro" id="IPR006073">
    <property type="entry name" value="GTP-bd"/>
</dbReference>
<dbReference type="FunCoup" id="A0A061FQE4">
    <property type="interactions" value="2239"/>
</dbReference>
<dbReference type="STRING" id="3641.A0A061FQE4"/>
<dbReference type="PANTHER" id="PTHR45782:SF1">
    <property type="entry name" value="DAR GTPASE 2, MITOCHONDRIAL"/>
    <property type="match status" value="1"/>
</dbReference>
<dbReference type="eggNOG" id="KOG2485">
    <property type="taxonomic scope" value="Eukaryota"/>
</dbReference>
<dbReference type="EMBL" id="CM001888">
    <property type="protein sequence ID" value="EOY18897.1"/>
    <property type="molecule type" value="Genomic_DNA"/>
</dbReference>
<dbReference type="PANTHER" id="PTHR45782">
    <property type="entry name" value="MITOCHONDRIAL RIBOSOME-ASSOCIATED GTPASE 1"/>
    <property type="match status" value="1"/>
</dbReference>
<keyword evidence="1" id="KW-0547">Nucleotide-binding</keyword>
<dbReference type="GO" id="GO:0003924">
    <property type="term" value="F:GTPase activity"/>
    <property type="evidence" value="ECO:0000318"/>
    <property type="project" value="GO_Central"/>
</dbReference>
<sequence length="479" mass="53644">MASGSIASKLAREIGSIVKKAVSSNRGWYGPHMAAASCAIAQRLPLVDHIVEIRDARIPLSSEYELLRIVPPRPPSKRIVVMNKMDLTNPTQIKEWMRYFEQQKCISYGVNSHNKDSVKGLLNFIQAQVRELNKADHRFSDAITVMLVGIPNVGKSALANSLHQIGRISAAEKGKLKHALVSPQPGETKDISSLKIGSHPNIYLLDTPGILPPTIHDAERCSKLALTGAIRDSLIGLKDLAQYFLAILNLSDQYKNWAKLSTNWGKVSILEHKGEHSSSSKLEMRQRRQYLMDHTQDFMVHDVRRALFDVISSFDGNLECEDDMVKLIEAQFVALREAFHVQEEMDQNVQDKVAVKLLNLCRTGRLGHYTLDQVPVTHCDCLTSSSDSRRLGILPTRRLCEKFNDCRPARLVTSLGISPDKLLSERSTVLTSLSVLLYSTTLPFITTNISSKKLPLEVLLKEQQKGEGHRIELLKSKSR</sequence>
<dbReference type="SUPFAM" id="SSF52540">
    <property type="entry name" value="P-loop containing nucleoside triphosphate hydrolases"/>
    <property type="match status" value="1"/>
</dbReference>
<reference evidence="4 5" key="1">
    <citation type="journal article" date="2013" name="Genome Biol.">
        <title>The genome sequence of the most widely cultivated cacao type and its use to identify candidate genes regulating pod color.</title>
        <authorList>
            <person name="Motamayor J.C."/>
            <person name="Mockaitis K."/>
            <person name="Schmutz J."/>
            <person name="Haiminen N."/>
            <person name="Iii D.L."/>
            <person name="Cornejo O."/>
            <person name="Findley S.D."/>
            <person name="Zheng P."/>
            <person name="Utro F."/>
            <person name="Royaert S."/>
            <person name="Saski C."/>
            <person name="Jenkins J."/>
            <person name="Podicheti R."/>
            <person name="Zhao M."/>
            <person name="Scheffler B.E."/>
            <person name="Stack J.C."/>
            <person name="Feltus F.A."/>
            <person name="Mustiga G.M."/>
            <person name="Amores F."/>
            <person name="Phillips W."/>
            <person name="Marelli J.P."/>
            <person name="May G.D."/>
            <person name="Shapiro H."/>
            <person name="Ma J."/>
            <person name="Bustamante C.D."/>
            <person name="Schnell R.J."/>
            <person name="Main D."/>
            <person name="Gilbert D."/>
            <person name="Parida L."/>
            <person name="Kuhn D.N."/>
        </authorList>
    </citation>
    <scope>NUCLEOTIDE SEQUENCE [LARGE SCALE GENOMIC DNA]</scope>
    <source>
        <strain evidence="5">cv. Matina 1-6</strain>
    </source>
</reference>
<evidence type="ECO:0000313" key="5">
    <source>
        <dbReference type="Proteomes" id="UP000026915"/>
    </source>
</evidence>
<evidence type="ECO:0000313" key="4">
    <source>
        <dbReference type="EMBL" id="EOY18897.1"/>
    </source>
</evidence>
<name>A0A061FQE4_THECC</name>
<feature type="domain" description="CP-type G" evidence="3">
    <location>
        <begin position="38"/>
        <end position="213"/>
    </location>
</feature>
<dbReference type="Pfam" id="PF01926">
    <property type="entry name" value="MMR_HSR1"/>
    <property type="match status" value="1"/>
</dbReference>
<dbReference type="PROSITE" id="PS51721">
    <property type="entry name" value="G_CP"/>
    <property type="match status" value="1"/>
</dbReference>
<organism evidence="4 5">
    <name type="scientific">Theobroma cacao</name>
    <name type="common">Cacao</name>
    <name type="synonym">Cocoa</name>
    <dbReference type="NCBI Taxonomy" id="3641"/>
    <lineage>
        <taxon>Eukaryota</taxon>
        <taxon>Viridiplantae</taxon>
        <taxon>Streptophyta</taxon>
        <taxon>Embryophyta</taxon>
        <taxon>Tracheophyta</taxon>
        <taxon>Spermatophyta</taxon>
        <taxon>Magnoliopsida</taxon>
        <taxon>eudicotyledons</taxon>
        <taxon>Gunneridae</taxon>
        <taxon>Pentapetalae</taxon>
        <taxon>rosids</taxon>
        <taxon>malvids</taxon>
        <taxon>Malvales</taxon>
        <taxon>Malvaceae</taxon>
        <taxon>Byttnerioideae</taxon>
        <taxon>Theobroma</taxon>
    </lineage>
</organism>
<dbReference type="InParanoid" id="A0A061FQE4"/>
<protein>
    <submittedName>
        <fullName evidence="4">P-loop containing nucleoside triphosphate hydrolases superfamily protein isoform 1</fullName>
    </submittedName>
</protein>
<dbReference type="Proteomes" id="UP000026915">
    <property type="component" value="Chromosome 10"/>
</dbReference>
<dbReference type="CDD" id="cd01856">
    <property type="entry name" value="YlqF"/>
    <property type="match status" value="1"/>
</dbReference>
<keyword evidence="2" id="KW-0342">GTP-binding</keyword>
<keyword evidence="4" id="KW-0378">Hydrolase</keyword>
<keyword evidence="5" id="KW-1185">Reference proteome</keyword>
<dbReference type="AlphaFoldDB" id="A0A061FQE4"/>
<accession>A0A061FQE4</accession>